<dbReference type="GO" id="GO:0004824">
    <property type="term" value="F:lysine-tRNA ligase activity"/>
    <property type="evidence" value="ECO:0007669"/>
    <property type="project" value="InterPro"/>
</dbReference>
<name>A0A0D1Z5E6_9EURO</name>
<organism evidence="6 7">
    <name type="scientific">Exophiala sideris</name>
    <dbReference type="NCBI Taxonomy" id="1016849"/>
    <lineage>
        <taxon>Eukaryota</taxon>
        <taxon>Fungi</taxon>
        <taxon>Dikarya</taxon>
        <taxon>Ascomycota</taxon>
        <taxon>Pezizomycotina</taxon>
        <taxon>Eurotiomycetes</taxon>
        <taxon>Chaetothyriomycetidae</taxon>
        <taxon>Chaetothyriales</taxon>
        <taxon>Herpotrichiellaceae</taxon>
        <taxon>Exophiala</taxon>
    </lineage>
</organism>
<reference evidence="6 7" key="1">
    <citation type="submission" date="2015-01" db="EMBL/GenBank/DDBJ databases">
        <title>The Genome Sequence of Exophiala sideris CBS121828.</title>
        <authorList>
            <consortium name="The Broad Institute Genomics Platform"/>
            <person name="Cuomo C."/>
            <person name="de Hoog S."/>
            <person name="Gorbushina A."/>
            <person name="Stielow B."/>
            <person name="Teixiera M."/>
            <person name="Abouelleil A."/>
            <person name="Chapman S.B."/>
            <person name="Priest M."/>
            <person name="Young S.K."/>
            <person name="Wortman J."/>
            <person name="Nusbaum C."/>
            <person name="Birren B."/>
        </authorList>
    </citation>
    <scope>NUCLEOTIDE SEQUENCE [LARGE SCALE GENOMIC DNA]</scope>
    <source>
        <strain evidence="6 7">CBS 121828</strain>
    </source>
</reference>
<evidence type="ECO:0000256" key="2">
    <source>
        <dbReference type="ARBA" id="ARBA00022741"/>
    </source>
</evidence>
<feature type="domain" description="Aminoacyl-transfer RNA synthetases class-II family profile" evidence="5">
    <location>
        <begin position="267"/>
        <end position="599"/>
    </location>
</feature>
<dbReference type="Proteomes" id="UP000053599">
    <property type="component" value="Unassembled WGS sequence"/>
</dbReference>
<evidence type="ECO:0000313" key="6">
    <source>
        <dbReference type="EMBL" id="KIV82083.1"/>
    </source>
</evidence>
<dbReference type="Gene3D" id="3.30.930.10">
    <property type="entry name" value="Bira Bifunctional Protein, Domain 2"/>
    <property type="match status" value="1"/>
</dbReference>
<dbReference type="PRINTS" id="PR00982">
    <property type="entry name" value="TRNASYNTHLYS"/>
</dbReference>
<dbReference type="InterPro" id="IPR004364">
    <property type="entry name" value="Aa-tRNA-synt_II"/>
</dbReference>
<dbReference type="EMBL" id="KN846952">
    <property type="protein sequence ID" value="KIV82083.1"/>
    <property type="molecule type" value="Genomic_DNA"/>
</dbReference>
<dbReference type="STRING" id="1016849.A0A0D1Z5E6"/>
<keyword evidence="3" id="KW-0067">ATP-binding</keyword>
<sequence>MITTFQTNSESTNTLYIPSSRSGNLCLRLVNRLLQPAKGSVHQLRSGYNSPYKTTPWVARARFATAQARAENRAGPDTGLLWSSKEVEERVQELAPTNITLYPRYSPDPQARNIGDLVKSFSNATVEDKPVLGDEEIEVSGRITSIRLSGSKLVFLDIVEDHVKLQVSVSYAPLEASGLTLDEFKRQCRLVRRGDYISIKSGLPFRSKSGQITVKASALPTLLTPCLKRFPVEQPGFATTELSETNYVPRNVEMLTDPEVVATLKARSVLIRTLRKFFEQLNFVEVTTPILSAVAGGATAKPFETTSTEFADRKLSLRIAPELWLKRLIIGGMDRIFEIGPCFRNEGLDKTHNPEYHSCEFYAVRHDLSQLMGYTQLLLVSMATAMETTSHPDTLDRPRLSLEHVRQPFRQYDFIPSLNGALGVDLPNLSSPRAQGDLLEILKSKDIPIPSNPTVPRLVDKLAATYIEPESRTHPIWITNIPECLSPLAKSYIHPSAPNNQVVAARAELFIQGKEVVNCYEEENSPIEQRRKFVDQQRLARQNDLVDEEAMKVDEDYLEALEWGLPPTGGWGCGIDRLVMLFTGMDRIGDVLSFGSLRAVTRGAERRFS</sequence>
<protein>
    <submittedName>
        <fullName evidence="6">Lysine-tRNA ligase</fullName>
    </submittedName>
</protein>
<evidence type="ECO:0000256" key="1">
    <source>
        <dbReference type="ARBA" id="ARBA00022598"/>
    </source>
</evidence>
<dbReference type="Pfam" id="PF00152">
    <property type="entry name" value="tRNA-synt_2"/>
    <property type="match status" value="1"/>
</dbReference>
<dbReference type="GO" id="GO:0000049">
    <property type="term" value="F:tRNA binding"/>
    <property type="evidence" value="ECO:0007669"/>
    <property type="project" value="TreeGrafter"/>
</dbReference>
<dbReference type="SUPFAM" id="SSF50249">
    <property type="entry name" value="Nucleic acid-binding proteins"/>
    <property type="match status" value="1"/>
</dbReference>
<dbReference type="PANTHER" id="PTHR42918">
    <property type="entry name" value="LYSYL-TRNA SYNTHETASE"/>
    <property type="match status" value="1"/>
</dbReference>
<dbReference type="Gene3D" id="2.40.50.140">
    <property type="entry name" value="Nucleic acid-binding proteins"/>
    <property type="match status" value="1"/>
</dbReference>
<dbReference type="InterPro" id="IPR045864">
    <property type="entry name" value="aa-tRNA-synth_II/BPL/LPL"/>
</dbReference>
<dbReference type="PROSITE" id="PS50862">
    <property type="entry name" value="AA_TRNA_LIGASE_II"/>
    <property type="match status" value="1"/>
</dbReference>
<dbReference type="PANTHER" id="PTHR42918:SF5">
    <property type="entry name" value="LYSINE--TRNA LIGASE, MITOCHONDRIAL"/>
    <property type="match status" value="1"/>
</dbReference>
<evidence type="ECO:0000256" key="3">
    <source>
        <dbReference type="ARBA" id="ARBA00022840"/>
    </source>
</evidence>
<dbReference type="InterPro" id="IPR012340">
    <property type="entry name" value="NA-bd_OB-fold"/>
</dbReference>
<keyword evidence="4" id="KW-0030">Aminoacyl-tRNA synthetase</keyword>
<gene>
    <name evidence="6" type="ORF">PV11_04218</name>
</gene>
<evidence type="ECO:0000313" key="7">
    <source>
        <dbReference type="Proteomes" id="UP000053599"/>
    </source>
</evidence>
<dbReference type="InterPro" id="IPR018149">
    <property type="entry name" value="Lys-tRNA-synth_II_C"/>
</dbReference>
<dbReference type="OrthoDB" id="21243at2759"/>
<dbReference type="GO" id="GO:0070154">
    <property type="term" value="P:mitochondrial lysyl-tRNA aminoacylation"/>
    <property type="evidence" value="ECO:0007669"/>
    <property type="project" value="TreeGrafter"/>
</dbReference>
<keyword evidence="2" id="KW-0547">Nucleotide-binding</keyword>
<dbReference type="GO" id="GO:0005739">
    <property type="term" value="C:mitochondrion"/>
    <property type="evidence" value="ECO:0007669"/>
    <property type="project" value="TreeGrafter"/>
</dbReference>
<accession>A0A0D1Z5E6</accession>
<dbReference type="InterPro" id="IPR006195">
    <property type="entry name" value="aa-tRNA-synth_II"/>
</dbReference>
<proteinExistence type="predicted"/>
<evidence type="ECO:0000256" key="4">
    <source>
        <dbReference type="ARBA" id="ARBA00023146"/>
    </source>
</evidence>
<dbReference type="GO" id="GO:0005524">
    <property type="term" value="F:ATP binding"/>
    <property type="evidence" value="ECO:0007669"/>
    <property type="project" value="UniProtKB-KW"/>
</dbReference>
<evidence type="ECO:0000259" key="5">
    <source>
        <dbReference type="PROSITE" id="PS50862"/>
    </source>
</evidence>
<dbReference type="AlphaFoldDB" id="A0A0D1Z5E6"/>
<keyword evidence="1 6" id="KW-0436">Ligase</keyword>
<dbReference type="SUPFAM" id="SSF55681">
    <property type="entry name" value="Class II aaRS and biotin synthetases"/>
    <property type="match status" value="1"/>
</dbReference>